<name>A0AAD8AB09_DIPPU</name>
<keyword evidence="1" id="KW-1133">Transmembrane helix</keyword>
<keyword evidence="3" id="KW-1185">Reference proteome</keyword>
<organism evidence="2 3">
    <name type="scientific">Diploptera punctata</name>
    <name type="common">Pacific beetle cockroach</name>
    <dbReference type="NCBI Taxonomy" id="6984"/>
    <lineage>
        <taxon>Eukaryota</taxon>
        <taxon>Metazoa</taxon>
        <taxon>Ecdysozoa</taxon>
        <taxon>Arthropoda</taxon>
        <taxon>Hexapoda</taxon>
        <taxon>Insecta</taxon>
        <taxon>Pterygota</taxon>
        <taxon>Neoptera</taxon>
        <taxon>Polyneoptera</taxon>
        <taxon>Dictyoptera</taxon>
        <taxon>Blattodea</taxon>
        <taxon>Blaberoidea</taxon>
        <taxon>Blaberidae</taxon>
        <taxon>Diplopterinae</taxon>
        <taxon>Diploptera</taxon>
    </lineage>
</organism>
<keyword evidence="1" id="KW-0472">Membrane</keyword>
<evidence type="ECO:0000313" key="3">
    <source>
        <dbReference type="Proteomes" id="UP001233999"/>
    </source>
</evidence>
<dbReference type="Proteomes" id="UP001233999">
    <property type="component" value="Unassembled WGS sequence"/>
</dbReference>
<accession>A0AAD8AB09</accession>
<reference evidence="2" key="2">
    <citation type="submission" date="2023-05" db="EMBL/GenBank/DDBJ databases">
        <authorList>
            <person name="Fouks B."/>
        </authorList>
    </citation>
    <scope>NUCLEOTIDE SEQUENCE</scope>
    <source>
        <strain evidence="2">Stay&amp;Tobe</strain>
        <tissue evidence="2">Testes</tissue>
    </source>
</reference>
<sequence>TAVSATLCRHRQLFSRLSIISPFCWSKFAGVSKFMTDNLQLYCEKIMNYFVFIFAHISSRLIIR</sequence>
<dbReference type="AlphaFoldDB" id="A0AAD8AB09"/>
<feature type="non-terminal residue" evidence="2">
    <location>
        <position position="64"/>
    </location>
</feature>
<comment type="caution">
    <text evidence="2">The sequence shown here is derived from an EMBL/GenBank/DDBJ whole genome shotgun (WGS) entry which is preliminary data.</text>
</comment>
<evidence type="ECO:0000313" key="2">
    <source>
        <dbReference type="EMBL" id="KAJ9594638.1"/>
    </source>
</evidence>
<feature type="non-terminal residue" evidence="2">
    <location>
        <position position="1"/>
    </location>
</feature>
<protein>
    <submittedName>
        <fullName evidence="2">Uncharacterized protein</fullName>
    </submittedName>
</protein>
<dbReference type="EMBL" id="JASPKZ010002801">
    <property type="protein sequence ID" value="KAJ9594638.1"/>
    <property type="molecule type" value="Genomic_DNA"/>
</dbReference>
<feature type="transmembrane region" description="Helical" evidence="1">
    <location>
        <begin position="46"/>
        <end position="63"/>
    </location>
</feature>
<proteinExistence type="predicted"/>
<keyword evidence="1" id="KW-0812">Transmembrane</keyword>
<gene>
    <name evidence="2" type="ORF">L9F63_027376</name>
</gene>
<evidence type="ECO:0000256" key="1">
    <source>
        <dbReference type="SAM" id="Phobius"/>
    </source>
</evidence>
<reference evidence="2" key="1">
    <citation type="journal article" date="2023" name="IScience">
        <title>Live-bearing cockroach genome reveals convergent evolutionary mechanisms linked to viviparity in insects and beyond.</title>
        <authorList>
            <person name="Fouks B."/>
            <person name="Harrison M.C."/>
            <person name="Mikhailova A.A."/>
            <person name="Marchal E."/>
            <person name="English S."/>
            <person name="Carruthers M."/>
            <person name="Jennings E.C."/>
            <person name="Chiamaka E.L."/>
            <person name="Frigard R.A."/>
            <person name="Pippel M."/>
            <person name="Attardo G.M."/>
            <person name="Benoit J.B."/>
            <person name="Bornberg-Bauer E."/>
            <person name="Tobe S.S."/>
        </authorList>
    </citation>
    <scope>NUCLEOTIDE SEQUENCE</scope>
    <source>
        <strain evidence="2">Stay&amp;Tobe</strain>
    </source>
</reference>